<dbReference type="Pfam" id="PF07883">
    <property type="entry name" value="Cupin_2"/>
    <property type="match status" value="1"/>
</dbReference>
<proteinExistence type="predicted"/>
<gene>
    <name evidence="2" type="ORF">VLY81_02240</name>
</gene>
<evidence type="ECO:0000259" key="1">
    <source>
        <dbReference type="Pfam" id="PF07883"/>
    </source>
</evidence>
<dbReference type="InterPro" id="IPR014710">
    <property type="entry name" value="RmlC-like_jellyroll"/>
</dbReference>
<dbReference type="EMBL" id="CP141614">
    <property type="protein sequence ID" value="WRP15016.1"/>
    <property type="molecule type" value="Genomic_DNA"/>
</dbReference>
<keyword evidence="3" id="KW-1185">Reference proteome</keyword>
<dbReference type="PANTHER" id="PTHR40112">
    <property type="entry name" value="H2HPP ISOMERASE"/>
    <property type="match status" value="1"/>
</dbReference>
<feature type="domain" description="Cupin type-2" evidence="1">
    <location>
        <begin position="35"/>
        <end position="97"/>
    </location>
</feature>
<evidence type="ECO:0000313" key="2">
    <source>
        <dbReference type="EMBL" id="WRP15016.1"/>
    </source>
</evidence>
<dbReference type="SUPFAM" id="SSF51182">
    <property type="entry name" value="RmlC-like cupins"/>
    <property type="match status" value="1"/>
</dbReference>
<accession>A0ABZ1BRC7</accession>
<dbReference type="InterPro" id="IPR011051">
    <property type="entry name" value="RmlC_Cupin_sf"/>
</dbReference>
<reference evidence="3" key="1">
    <citation type="submission" date="2023-12" db="EMBL/GenBank/DDBJ databases">
        <title>Novel isolates from deep terrestrial aquifers shed light on the physiology and ecology of the class Limnochordia.</title>
        <authorList>
            <person name="Karnachuk O.V."/>
            <person name="Lukina A.P."/>
            <person name="Avakyan M.R."/>
            <person name="Kadnikov V."/>
            <person name="Begmatov S."/>
            <person name="Beletsky A.V."/>
            <person name="Mardanov A.V."/>
            <person name="Ravin N.V."/>
        </authorList>
    </citation>
    <scope>NUCLEOTIDE SEQUENCE [LARGE SCALE GENOMIC DNA]</scope>
    <source>
        <strain evidence="3">LN</strain>
    </source>
</reference>
<organism evidence="2 3">
    <name type="scientific">Geochorda subterranea</name>
    <dbReference type="NCBI Taxonomy" id="3109564"/>
    <lineage>
        <taxon>Bacteria</taxon>
        <taxon>Bacillati</taxon>
        <taxon>Bacillota</taxon>
        <taxon>Limnochordia</taxon>
        <taxon>Limnochordales</taxon>
        <taxon>Geochordaceae</taxon>
        <taxon>Geochorda</taxon>
    </lineage>
</organism>
<name>A0ABZ1BRC7_9FIRM</name>
<evidence type="ECO:0000313" key="3">
    <source>
        <dbReference type="Proteomes" id="UP001333102"/>
    </source>
</evidence>
<dbReference type="PANTHER" id="PTHR40112:SF1">
    <property type="entry name" value="H2HPP ISOMERASE"/>
    <property type="match status" value="1"/>
</dbReference>
<dbReference type="Gene3D" id="2.60.120.10">
    <property type="entry name" value="Jelly Rolls"/>
    <property type="match status" value="1"/>
</dbReference>
<dbReference type="RefSeq" id="WP_324669405.1">
    <property type="nucleotide sequence ID" value="NZ_CP141614.1"/>
</dbReference>
<dbReference type="InterPro" id="IPR013096">
    <property type="entry name" value="Cupin_2"/>
</dbReference>
<dbReference type="Proteomes" id="UP001333102">
    <property type="component" value="Chromosome"/>
</dbReference>
<protein>
    <submittedName>
        <fullName evidence="2">Cupin domain-containing protein</fullName>
    </submittedName>
</protein>
<dbReference type="InterPro" id="IPR052535">
    <property type="entry name" value="Bacilysin_H2HPP_isomerase"/>
</dbReference>
<sequence>MPFYDLTKMAHVAIGPQQSAARGAVVQGQNLEVALVRYEAHRAAKSHRDSNEQMIFVLEGRLRARIEYEVAVADPGDIIHIPANVEYELVAIEDAEVISFKSHAAGRGSPRE</sequence>